<gene>
    <name evidence="1" type="ORF">SDC9_111002</name>
</gene>
<evidence type="ECO:0000313" key="1">
    <source>
        <dbReference type="EMBL" id="MPM64116.1"/>
    </source>
</evidence>
<name>A0A645BG50_9ZZZZ</name>
<proteinExistence type="predicted"/>
<comment type="caution">
    <text evidence="1">The sequence shown here is derived from an EMBL/GenBank/DDBJ whole genome shotgun (WGS) entry which is preliminary data.</text>
</comment>
<dbReference type="AlphaFoldDB" id="A0A645BG50"/>
<accession>A0A645BG50</accession>
<sequence length="189" mass="21579">MVNRVFHDGLEDDARHHHAFNLPFHTLEILDFVGKADVDDVQIGLHLTDFFREAACLPGVLDAVAEEVCKVLNKECGLLRAFHHRELRARVECIVEKMRVDLALQEDQLAFFEAVFHSKLGFLEAAFLRHAGFDLVDVLLQAVRHLVERVCQNADFVPRFDRDKVDVKIASANLLHLPGKLCQRFCNRA</sequence>
<organism evidence="1">
    <name type="scientific">bioreactor metagenome</name>
    <dbReference type="NCBI Taxonomy" id="1076179"/>
    <lineage>
        <taxon>unclassified sequences</taxon>
        <taxon>metagenomes</taxon>
        <taxon>ecological metagenomes</taxon>
    </lineage>
</organism>
<reference evidence="1" key="1">
    <citation type="submission" date="2019-08" db="EMBL/GenBank/DDBJ databases">
        <authorList>
            <person name="Kucharzyk K."/>
            <person name="Murdoch R.W."/>
            <person name="Higgins S."/>
            <person name="Loffler F."/>
        </authorList>
    </citation>
    <scope>NUCLEOTIDE SEQUENCE</scope>
</reference>
<protein>
    <submittedName>
        <fullName evidence="1">Uncharacterized protein</fullName>
    </submittedName>
</protein>
<dbReference type="EMBL" id="VSSQ01019778">
    <property type="protein sequence ID" value="MPM64116.1"/>
    <property type="molecule type" value="Genomic_DNA"/>
</dbReference>